<gene>
    <name evidence="1" type="ORF">SAMN05660686_03905</name>
</gene>
<dbReference type="EMBL" id="FNBW01000013">
    <property type="protein sequence ID" value="SDG28327.1"/>
    <property type="molecule type" value="Genomic_DNA"/>
</dbReference>
<dbReference type="Proteomes" id="UP000198615">
    <property type="component" value="Unassembled WGS sequence"/>
</dbReference>
<dbReference type="Pfam" id="PF05721">
    <property type="entry name" value="PhyH"/>
    <property type="match status" value="1"/>
</dbReference>
<reference evidence="1 2" key="1">
    <citation type="submission" date="2016-10" db="EMBL/GenBank/DDBJ databases">
        <authorList>
            <person name="Varghese N."/>
            <person name="Submissions S."/>
        </authorList>
    </citation>
    <scope>NUCLEOTIDE SEQUENCE [LARGE SCALE GENOMIC DNA]</scope>
    <source>
        <strain evidence="1 2">DSM 18839</strain>
    </source>
</reference>
<name>A0A8G2EXP7_9PROT</name>
<evidence type="ECO:0000313" key="1">
    <source>
        <dbReference type="EMBL" id="SDG28327.1"/>
    </source>
</evidence>
<dbReference type="OrthoDB" id="9791262at2"/>
<dbReference type="PANTHER" id="PTHR20883:SF46">
    <property type="entry name" value="PHYTANOYL-COA HYDROXYLASE"/>
    <property type="match status" value="1"/>
</dbReference>
<dbReference type="PANTHER" id="PTHR20883">
    <property type="entry name" value="PHYTANOYL-COA DIOXYGENASE DOMAIN CONTAINING 1"/>
    <property type="match status" value="1"/>
</dbReference>
<keyword evidence="1" id="KW-0223">Dioxygenase</keyword>
<evidence type="ECO:0000313" key="2">
    <source>
        <dbReference type="Proteomes" id="UP000198615"/>
    </source>
</evidence>
<accession>A0A8G2EXP7</accession>
<dbReference type="AlphaFoldDB" id="A0A8G2EXP7"/>
<dbReference type="InterPro" id="IPR008775">
    <property type="entry name" value="Phytyl_CoA_dOase-like"/>
</dbReference>
<dbReference type="Gene3D" id="2.60.120.620">
    <property type="entry name" value="q2cbj1_9rhob like domain"/>
    <property type="match status" value="1"/>
</dbReference>
<keyword evidence="1" id="KW-0560">Oxidoreductase</keyword>
<protein>
    <submittedName>
        <fullName evidence="1">Ectoine hydroxylase-related dioxygenase, phytanoyl-CoA dioxygenase (PhyH) family</fullName>
    </submittedName>
</protein>
<dbReference type="GO" id="GO:0005506">
    <property type="term" value="F:iron ion binding"/>
    <property type="evidence" value="ECO:0007669"/>
    <property type="project" value="UniProtKB-ARBA"/>
</dbReference>
<sequence>MISEADAAFYRENGYLVVENVYAPEEVKAMRDALSGLIDKARGLTDHDSIYDLEPGHTPENPRVRRIKKPFEADPVFRDMVEHPNLISVLSKIVSPDLRLHGGKINIKAAEYGSPVEWHQDWAFYPHTNDDVLAVGVLLDDTTEENGPLMVIPGSHKGPTYDHHVDGCFAGAMDPGACDIDFSKAVALTGKAGSCTFHHVRAVHGSAQNTSGRDRQLLLYQIAAADAWDLRGVPGGWEENESRMIAGTSTLTPRVVDCPVRLPYPKAKREGSIYENQTALKNRYFAFDPKVGTAAE</sequence>
<organism evidence="1 2">
    <name type="scientific">Thalassobaculum litoreum DSM 18839</name>
    <dbReference type="NCBI Taxonomy" id="1123362"/>
    <lineage>
        <taxon>Bacteria</taxon>
        <taxon>Pseudomonadati</taxon>
        <taxon>Pseudomonadota</taxon>
        <taxon>Alphaproteobacteria</taxon>
        <taxon>Rhodospirillales</taxon>
        <taxon>Thalassobaculaceae</taxon>
        <taxon>Thalassobaculum</taxon>
    </lineage>
</organism>
<comment type="caution">
    <text evidence="1">The sequence shown here is derived from an EMBL/GenBank/DDBJ whole genome shotgun (WGS) entry which is preliminary data.</text>
</comment>
<keyword evidence="2" id="KW-1185">Reference proteome</keyword>
<proteinExistence type="predicted"/>
<dbReference type="SUPFAM" id="SSF51197">
    <property type="entry name" value="Clavaminate synthase-like"/>
    <property type="match status" value="1"/>
</dbReference>
<dbReference type="RefSeq" id="WP_028795049.1">
    <property type="nucleotide sequence ID" value="NZ_FNBW01000013.1"/>
</dbReference>
<dbReference type="GO" id="GO:0016706">
    <property type="term" value="F:2-oxoglutarate-dependent dioxygenase activity"/>
    <property type="evidence" value="ECO:0007669"/>
    <property type="project" value="UniProtKB-ARBA"/>
</dbReference>